<name>A0A4R2KZ16_9FIRM</name>
<evidence type="ECO:0000313" key="3">
    <source>
        <dbReference type="Proteomes" id="UP000294919"/>
    </source>
</evidence>
<keyword evidence="1" id="KW-0472">Membrane</keyword>
<feature type="transmembrane region" description="Helical" evidence="1">
    <location>
        <begin position="7"/>
        <end position="33"/>
    </location>
</feature>
<dbReference type="Proteomes" id="UP000294919">
    <property type="component" value="Unassembled WGS sequence"/>
</dbReference>
<proteinExistence type="predicted"/>
<evidence type="ECO:0000256" key="1">
    <source>
        <dbReference type="SAM" id="Phobius"/>
    </source>
</evidence>
<dbReference type="AlphaFoldDB" id="A0A4R2KZ16"/>
<organism evidence="2 3">
    <name type="scientific">Marinisporobacter balticus</name>
    <dbReference type="NCBI Taxonomy" id="2018667"/>
    <lineage>
        <taxon>Bacteria</taxon>
        <taxon>Bacillati</taxon>
        <taxon>Bacillota</taxon>
        <taxon>Clostridia</taxon>
        <taxon>Peptostreptococcales</taxon>
        <taxon>Thermotaleaceae</taxon>
        <taxon>Marinisporobacter</taxon>
    </lineage>
</organism>
<evidence type="ECO:0000313" key="2">
    <source>
        <dbReference type="EMBL" id="TCO79921.1"/>
    </source>
</evidence>
<keyword evidence="3" id="KW-1185">Reference proteome</keyword>
<reference evidence="2 3" key="1">
    <citation type="submission" date="2019-03" db="EMBL/GenBank/DDBJ databases">
        <title>Genomic Encyclopedia of Type Strains, Phase IV (KMG-IV): sequencing the most valuable type-strain genomes for metagenomic binning, comparative biology and taxonomic classification.</title>
        <authorList>
            <person name="Goeker M."/>
        </authorList>
    </citation>
    <scope>NUCLEOTIDE SEQUENCE [LARGE SCALE GENOMIC DNA]</scope>
    <source>
        <strain evidence="2 3">DSM 102940</strain>
    </source>
</reference>
<dbReference type="EMBL" id="SLWV01000001">
    <property type="protein sequence ID" value="TCO79921.1"/>
    <property type="molecule type" value="Genomic_DNA"/>
</dbReference>
<dbReference type="OrthoDB" id="1954766at2"/>
<dbReference type="RefSeq" id="WP_132241691.1">
    <property type="nucleotide sequence ID" value="NZ_SLWV01000001.1"/>
</dbReference>
<sequence length="96" mass="10890">MKIIKSIPYIFLIFSIIVSTIIAMMNNISFIVFLKRTSILYVIIFLATKSFISNLVKVEESSNHMPKIEGVVASEKFENGMDEKKAEDDFIPLDLG</sequence>
<feature type="transmembrane region" description="Helical" evidence="1">
    <location>
        <begin position="39"/>
        <end position="56"/>
    </location>
</feature>
<comment type="caution">
    <text evidence="2">The sequence shown here is derived from an EMBL/GenBank/DDBJ whole genome shotgun (WGS) entry which is preliminary data.</text>
</comment>
<protein>
    <submittedName>
        <fullName evidence="2">Uncharacterized protein</fullName>
    </submittedName>
</protein>
<keyword evidence="1" id="KW-1133">Transmembrane helix</keyword>
<gene>
    <name evidence="2" type="ORF">EV214_101155</name>
</gene>
<keyword evidence="1" id="KW-0812">Transmembrane</keyword>
<accession>A0A4R2KZ16</accession>